<dbReference type="InterPro" id="IPR004338">
    <property type="entry name" value="NqrB/RnfD"/>
</dbReference>
<organism evidence="10 11">
    <name type="scientific">Megalodesulfovibrio gigas (strain ATCC 19364 / DSM 1382 / NCIMB 9332 / VKM B-1759)</name>
    <name type="common">Desulfovibrio gigas</name>
    <dbReference type="NCBI Taxonomy" id="1121448"/>
    <lineage>
        <taxon>Bacteria</taxon>
        <taxon>Pseudomonadati</taxon>
        <taxon>Thermodesulfobacteriota</taxon>
        <taxon>Desulfovibrionia</taxon>
        <taxon>Desulfovibrionales</taxon>
        <taxon>Desulfovibrionaceae</taxon>
        <taxon>Megalodesulfovibrio</taxon>
    </lineage>
</organism>
<evidence type="ECO:0000256" key="8">
    <source>
        <dbReference type="ARBA" id="ARBA00023136"/>
    </source>
</evidence>
<protein>
    <submittedName>
        <fullName evidence="10">Putative RnfABCDGE type electron transport complex subunit D</fullName>
    </submittedName>
</protein>
<evidence type="ECO:0000256" key="3">
    <source>
        <dbReference type="ARBA" id="ARBA00022630"/>
    </source>
</evidence>
<keyword evidence="1" id="KW-0813">Transport</keyword>
<reference evidence="11" key="2">
    <citation type="submission" date="2013-07" db="EMBL/GenBank/DDBJ databases">
        <authorList>
            <person name="Morais-Silva F.O."/>
            <person name="Rezende A.M."/>
            <person name="Pimentel C."/>
            <person name="Resende D.M."/>
            <person name="Santos C.I."/>
            <person name="Clemente C."/>
            <person name="de Oliveira L.M."/>
            <person name="da Silva S.M."/>
            <person name="Costa D.A."/>
            <person name="Varela-Raposo A."/>
            <person name="Horacio E.C.A."/>
            <person name="Matos M."/>
            <person name="Flores O."/>
            <person name="Ruiz J.C."/>
            <person name="Rodrigues-Pousada C."/>
        </authorList>
    </citation>
    <scope>NUCLEOTIDE SEQUENCE [LARGE SCALE GENOMIC DNA]</scope>
    <source>
        <strain evidence="11">ATCC 19364 / DSM 1382 / NCIMB 9332 / VKM B-1759</strain>
    </source>
</reference>
<evidence type="ECO:0000256" key="7">
    <source>
        <dbReference type="ARBA" id="ARBA00022989"/>
    </source>
</evidence>
<evidence type="ECO:0000313" key="11">
    <source>
        <dbReference type="Proteomes" id="UP000016587"/>
    </source>
</evidence>
<dbReference type="HOGENOM" id="CLU_042020_1_0_7"/>
<feature type="transmembrane region" description="Helical" evidence="9">
    <location>
        <begin position="237"/>
        <end position="256"/>
    </location>
</feature>
<keyword evidence="3" id="KW-0285">Flavoprotein</keyword>
<dbReference type="PANTHER" id="PTHR30578:SF0">
    <property type="entry name" value="ION-TRANSLOCATING OXIDOREDUCTASE COMPLEX SUBUNIT D"/>
    <property type="match status" value="1"/>
</dbReference>
<accession>T2G9K6</accession>
<dbReference type="STRING" id="1121448.DGI_1430"/>
<evidence type="ECO:0000256" key="1">
    <source>
        <dbReference type="ARBA" id="ARBA00022448"/>
    </source>
</evidence>
<keyword evidence="11" id="KW-1185">Reference proteome</keyword>
<feature type="transmembrane region" description="Helical" evidence="9">
    <location>
        <begin position="268"/>
        <end position="286"/>
    </location>
</feature>
<feature type="transmembrane region" description="Helical" evidence="9">
    <location>
        <begin position="55"/>
        <end position="73"/>
    </location>
</feature>
<dbReference type="EMBL" id="CP006585">
    <property type="protein sequence ID" value="AGW13275.1"/>
    <property type="molecule type" value="Genomic_DNA"/>
</dbReference>
<evidence type="ECO:0000256" key="4">
    <source>
        <dbReference type="ARBA" id="ARBA00022643"/>
    </source>
</evidence>
<dbReference type="AlphaFoldDB" id="T2G9K6"/>
<evidence type="ECO:0000256" key="9">
    <source>
        <dbReference type="SAM" id="Phobius"/>
    </source>
</evidence>
<dbReference type="Proteomes" id="UP000016587">
    <property type="component" value="Chromosome"/>
</dbReference>
<dbReference type="eggNOG" id="COG4658">
    <property type="taxonomic scope" value="Bacteria"/>
</dbReference>
<dbReference type="KEGG" id="dgg:DGI_1430"/>
<dbReference type="PATRIC" id="fig|1121448.10.peg.1427"/>
<dbReference type="GO" id="GO:0005886">
    <property type="term" value="C:plasma membrane"/>
    <property type="evidence" value="ECO:0007669"/>
    <property type="project" value="TreeGrafter"/>
</dbReference>
<feature type="transmembrane region" description="Helical" evidence="9">
    <location>
        <begin position="85"/>
        <end position="113"/>
    </location>
</feature>
<evidence type="ECO:0000256" key="6">
    <source>
        <dbReference type="ARBA" id="ARBA00022967"/>
    </source>
</evidence>
<dbReference type="OrthoDB" id="9776359at2"/>
<feature type="transmembrane region" description="Helical" evidence="9">
    <location>
        <begin position="119"/>
        <end position="142"/>
    </location>
</feature>
<dbReference type="PANTHER" id="PTHR30578">
    <property type="entry name" value="ELECTRON TRANSPORT COMPLEX PROTEIN RNFD"/>
    <property type="match status" value="1"/>
</dbReference>
<keyword evidence="6" id="KW-1278">Translocase</keyword>
<evidence type="ECO:0000256" key="2">
    <source>
        <dbReference type="ARBA" id="ARBA00022553"/>
    </source>
</evidence>
<gene>
    <name evidence="10" type="primary">rnfD</name>
    <name evidence="10" type="ORF">DGI_1430</name>
</gene>
<keyword evidence="4" id="KW-0288">FMN</keyword>
<name>T2G9K6_MEGG1</name>
<dbReference type="RefSeq" id="WP_021760078.1">
    <property type="nucleotide sequence ID" value="NC_022444.1"/>
</dbReference>
<dbReference type="GO" id="GO:0055085">
    <property type="term" value="P:transmembrane transport"/>
    <property type="evidence" value="ECO:0007669"/>
    <property type="project" value="InterPro"/>
</dbReference>
<evidence type="ECO:0000313" key="10">
    <source>
        <dbReference type="EMBL" id="AGW13275.1"/>
    </source>
</evidence>
<dbReference type="Pfam" id="PF03116">
    <property type="entry name" value="NQR2_RnfD_RnfE"/>
    <property type="match status" value="1"/>
</dbReference>
<keyword evidence="5 9" id="KW-0812">Transmembrane</keyword>
<keyword evidence="8 9" id="KW-0472">Membrane</keyword>
<feature type="transmembrane region" description="Helical" evidence="9">
    <location>
        <begin position="211"/>
        <end position="231"/>
    </location>
</feature>
<feature type="transmembrane region" description="Helical" evidence="9">
    <location>
        <begin position="187"/>
        <end position="204"/>
    </location>
</feature>
<evidence type="ECO:0000256" key="5">
    <source>
        <dbReference type="ARBA" id="ARBA00022692"/>
    </source>
</evidence>
<keyword evidence="2" id="KW-0597">Phosphoprotein</keyword>
<keyword evidence="7 9" id="KW-1133">Transmembrane helix</keyword>
<proteinExistence type="predicted"/>
<reference evidence="10 11" key="1">
    <citation type="journal article" date="2013" name="J. Bacteriol.">
        <title>Roles of HynAB and Ech, the only two hydrogenases found in the model sulfate reducer Desulfovibrio gigas.</title>
        <authorList>
            <person name="Morais-Silva F.O."/>
            <person name="Santos C.I."/>
            <person name="Rodrigues R."/>
            <person name="Pereira I.A."/>
            <person name="Rodrigues-Pousada C."/>
        </authorList>
    </citation>
    <scope>NUCLEOTIDE SEQUENCE [LARGE SCALE GENOMIC DNA]</scope>
    <source>
        <strain evidence="11">ATCC 19364 / DSM 1382 / NCIMB 9332 / VKM B-1759</strain>
    </source>
</reference>
<sequence>MAQAALPKSSLTVTSAPFWHCGRTVKGMMTDTLIALAPAMAMAVFRYGYHAVEVLAWAGLAAVLAEALAQKLMAREYTADDYTALVGGLLFAFMLPATAPGWLVCIGSALTILLGRMVFGGYGMSPVCAPAVGWCIMTISWPDLIDINGMLLNWDLVHPLSELKFFGLSAVTSLSLPSLMLGQNLGALGAEQSLMLLLGGAYLIARKQLRWYIPVSFLVGVFLTALLYNLIDPQRYAPPLFHLFTGGTMLAAFFLMPYPSASPVWRTAMLLYGLFGGALLIIIRTYGIYPDGMAFAVLLSNMFTPLFDLIQPKPFGGR</sequence>